<sequence length="77" mass="8734">MTVKVDDKVICSPNGKFKNSFVGIVEKLYTRSAMVKIIEFHPDDRWQAIKLSEKTIVAFDNIESESISENAEIRAAM</sequence>
<dbReference type="OrthoDB" id="2247035at2"/>
<organism evidence="1 2">
    <name type="scientific">Secundilactobacillus malefermentans</name>
    <dbReference type="NCBI Taxonomy" id="176292"/>
    <lineage>
        <taxon>Bacteria</taxon>
        <taxon>Bacillati</taxon>
        <taxon>Bacillota</taxon>
        <taxon>Bacilli</taxon>
        <taxon>Lactobacillales</taxon>
        <taxon>Lactobacillaceae</taxon>
        <taxon>Secundilactobacillus</taxon>
    </lineage>
</organism>
<comment type="caution">
    <text evidence="1">The sequence shown here is derived from an EMBL/GenBank/DDBJ whole genome shotgun (WGS) entry which is preliminary data.</text>
</comment>
<keyword evidence="2" id="KW-1185">Reference proteome</keyword>
<evidence type="ECO:0008006" key="3">
    <source>
        <dbReference type="Google" id="ProtNLM"/>
    </source>
</evidence>
<gene>
    <name evidence="1" type="ORF">C5L31_001559</name>
</gene>
<dbReference type="AlphaFoldDB" id="A0A4R5NT98"/>
<dbReference type="RefSeq" id="WP_010619696.1">
    <property type="nucleotide sequence ID" value="NZ_CP042371.1"/>
</dbReference>
<protein>
    <recommendedName>
        <fullName evidence="3">DUF2187 domain-containing protein</fullName>
    </recommendedName>
</protein>
<evidence type="ECO:0000313" key="1">
    <source>
        <dbReference type="EMBL" id="TDG80532.1"/>
    </source>
</evidence>
<reference evidence="1 2" key="1">
    <citation type="journal article" date="2019" name="Appl. Microbiol. Biotechnol.">
        <title>Uncovering carbohydrate metabolism through a genotype-phenotype association study of 56 lactic acid bacteria genomes.</title>
        <authorList>
            <person name="Buron-Moles G."/>
            <person name="Chailyan A."/>
            <person name="Dolejs I."/>
            <person name="Forster J."/>
            <person name="Miks M.H."/>
        </authorList>
    </citation>
    <scope>NUCLEOTIDE SEQUENCE [LARGE SCALE GENOMIC DNA]</scope>
    <source>
        <strain evidence="1 2">ATCC 49373</strain>
    </source>
</reference>
<proteinExistence type="predicted"/>
<evidence type="ECO:0000313" key="2">
    <source>
        <dbReference type="Proteomes" id="UP000294854"/>
    </source>
</evidence>
<dbReference type="EMBL" id="PUFO01000008">
    <property type="protein sequence ID" value="TDG80532.1"/>
    <property type="molecule type" value="Genomic_DNA"/>
</dbReference>
<accession>A0A4R5NT98</accession>
<dbReference type="Proteomes" id="UP000294854">
    <property type="component" value="Unassembled WGS sequence"/>
</dbReference>
<name>A0A4R5NT98_9LACO</name>